<dbReference type="GO" id="GO:0005886">
    <property type="term" value="C:plasma membrane"/>
    <property type="evidence" value="ECO:0007669"/>
    <property type="project" value="UniProtKB-SubCell"/>
</dbReference>
<dbReference type="EMBL" id="MU253992">
    <property type="protein sequence ID" value="KAG9243270.1"/>
    <property type="molecule type" value="Genomic_DNA"/>
</dbReference>
<dbReference type="InterPro" id="IPR045863">
    <property type="entry name" value="CorA_TM1_TM2"/>
</dbReference>
<dbReference type="OrthoDB" id="165352at2759"/>
<evidence type="ECO:0000256" key="7">
    <source>
        <dbReference type="ARBA" id="ARBA00023136"/>
    </source>
</evidence>
<dbReference type="GO" id="GO:0015095">
    <property type="term" value="F:magnesium ion transmembrane transporter activity"/>
    <property type="evidence" value="ECO:0007669"/>
    <property type="project" value="TreeGrafter"/>
</dbReference>
<dbReference type="Proteomes" id="UP000887226">
    <property type="component" value="Unassembled WGS sequence"/>
</dbReference>
<evidence type="ECO:0000256" key="6">
    <source>
        <dbReference type="ARBA" id="ARBA00022989"/>
    </source>
</evidence>
<dbReference type="Gene3D" id="3.30.460.20">
    <property type="entry name" value="CorA soluble domain-like"/>
    <property type="match status" value="1"/>
</dbReference>
<gene>
    <name evidence="10" type="ORF">BJ878DRAFT_535332</name>
</gene>
<keyword evidence="3" id="KW-0813">Transport</keyword>
<evidence type="ECO:0000256" key="3">
    <source>
        <dbReference type="ARBA" id="ARBA00022448"/>
    </source>
</evidence>
<comment type="similarity">
    <text evidence="2">Belongs to the CorA metal ion transporter (MIT) (TC 1.A.35) family.</text>
</comment>
<dbReference type="PANTHER" id="PTHR46494">
    <property type="entry name" value="CORA FAMILY METAL ION TRANSPORTER (EUROFUNG)"/>
    <property type="match status" value="1"/>
</dbReference>
<keyword evidence="7 9" id="KW-0472">Membrane</keyword>
<evidence type="ECO:0000256" key="4">
    <source>
        <dbReference type="ARBA" id="ARBA00022475"/>
    </source>
</evidence>
<sequence length="539" mass="60885">MRSRGQKFPTDKSFKTVKGDKTKKDWHPGQEPGLDPSKPNGGRKIGAPLLHERCQITVMDYSGSDLEVHDFDNQGLIDFLKAPQEEWIKCRWINVNGLSWDVIQAVAENKNLHRLAIEDLVNTESRTKADWYTDHTFIVMTLFKLIHLHDSSQDECDTDTEDSEDNDNINKAHGLSQQASSGWKWIFGGKSDAKQQLAEKVAVSVSVNGGVTGHTKDVEDATVKKVRTLQRFHSGRNEDKMTYMERHSVLAPQKEAVSAEQVSIFLTADNTVISFFENSADDLEGPILHRLCTPDTILRSSCDGSLLLQALIDAIIDLAIPVTRAYEDFIGTLELNVLTDPNIKHTKNLYIATTEITKMRANISPTIQMINALRDHKISVEKDGDNSKHHHGNKRSAHCTVDISSVARVYFGDVEDHILQMIDSMETMHRSCDNMIDLIFNTVSAYQNESMKQLTVVTIIFLPLSFLSGYFGMNFVRMDAVQLHSDLFFWEIALPVAFAVTLWLMKDTIKWYVIKVVERRGIARARKGRLLRAGDAKKL</sequence>
<dbReference type="Pfam" id="PF01544">
    <property type="entry name" value="CorA"/>
    <property type="match status" value="1"/>
</dbReference>
<dbReference type="AlphaFoldDB" id="A0A9P8CE40"/>
<keyword evidence="6 9" id="KW-1133">Transmembrane helix</keyword>
<protein>
    <submittedName>
        <fullName evidence="10">Cora family metal ion transporter-like protein</fullName>
    </submittedName>
</protein>
<proteinExistence type="inferred from homology"/>
<evidence type="ECO:0000313" key="10">
    <source>
        <dbReference type="EMBL" id="KAG9243270.1"/>
    </source>
</evidence>
<keyword evidence="5 9" id="KW-0812">Transmembrane</keyword>
<dbReference type="InterPro" id="IPR045861">
    <property type="entry name" value="CorA_cytoplasmic_dom"/>
</dbReference>
<accession>A0A9P8CE40</accession>
<organism evidence="10 11">
    <name type="scientific">Calycina marina</name>
    <dbReference type="NCBI Taxonomy" id="1763456"/>
    <lineage>
        <taxon>Eukaryota</taxon>
        <taxon>Fungi</taxon>
        <taxon>Dikarya</taxon>
        <taxon>Ascomycota</taxon>
        <taxon>Pezizomycotina</taxon>
        <taxon>Leotiomycetes</taxon>
        <taxon>Helotiales</taxon>
        <taxon>Pezizellaceae</taxon>
        <taxon>Calycina</taxon>
    </lineage>
</organism>
<evidence type="ECO:0000313" key="11">
    <source>
        <dbReference type="Proteomes" id="UP000887226"/>
    </source>
</evidence>
<feature type="region of interest" description="Disordered" evidence="8">
    <location>
        <begin position="154"/>
        <end position="175"/>
    </location>
</feature>
<feature type="transmembrane region" description="Helical" evidence="9">
    <location>
        <begin position="454"/>
        <end position="475"/>
    </location>
</feature>
<feature type="region of interest" description="Disordered" evidence="8">
    <location>
        <begin position="1"/>
        <end position="45"/>
    </location>
</feature>
<reference evidence="10" key="1">
    <citation type="journal article" date="2021" name="IMA Fungus">
        <title>Genomic characterization of three marine fungi, including Emericellopsis atlantica sp. nov. with signatures of a generalist lifestyle and marine biomass degradation.</title>
        <authorList>
            <person name="Hagestad O.C."/>
            <person name="Hou L."/>
            <person name="Andersen J.H."/>
            <person name="Hansen E.H."/>
            <person name="Altermark B."/>
            <person name="Li C."/>
            <person name="Kuhnert E."/>
            <person name="Cox R.J."/>
            <person name="Crous P.W."/>
            <person name="Spatafora J.W."/>
            <person name="Lail K."/>
            <person name="Amirebrahimi M."/>
            <person name="Lipzen A."/>
            <person name="Pangilinan J."/>
            <person name="Andreopoulos W."/>
            <person name="Hayes R.D."/>
            <person name="Ng V."/>
            <person name="Grigoriev I.V."/>
            <person name="Jackson S.A."/>
            <person name="Sutton T.D.S."/>
            <person name="Dobson A.D.W."/>
            <person name="Rama T."/>
        </authorList>
    </citation>
    <scope>NUCLEOTIDE SEQUENCE</scope>
    <source>
        <strain evidence="10">TRa3180A</strain>
    </source>
</reference>
<dbReference type="PANTHER" id="PTHR46494:SF1">
    <property type="entry name" value="CORA FAMILY METAL ION TRANSPORTER (EUROFUNG)"/>
    <property type="match status" value="1"/>
</dbReference>
<evidence type="ECO:0000256" key="8">
    <source>
        <dbReference type="SAM" id="MobiDB-lite"/>
    </source>
</evidence>
<feature type="compositionally biased region" description="Acidic residues" evidence="8">
    <location>
        <begin position="154"/>
        <end position="167"/>
    </location>
</feature>
<comment type="caution">
    <text evidence="10">The sequence shown here is derived from an EMBL/GenBank/DDBJ whole genome shotgun (WGS) entry which is preliminary data.</text>
</comment>
<keyword evidence="4" id="KW-1003">Cell membrane</keyword>
<dbReference type="GO" id="GO:0000287">
    <property type="term" value="F:magnesium ion binding"/>
    <property type="evidence" value="ECO:0007669"/>
    <property type="project" value="TreeGrafter"/>
</dbReference>
<evidence type="ECO:0000256" key="9">
    <source>
        <dbReference type="SAM" id="Phobius"/>
    </source>
</evidence>
<feature type="transmembrane region" description="Helical" evidence="9">
    <location>
        <begin position="487"/>
        <end position="505"/>
    </location>
</feature>
<name>A0A9P8CE40_9HELO</name>
<dbReference type="Gene3D" id="1.20.58.340">
    <property type="entry name" value="Magnesium transport protein CorA, transmembrane region"/>
    <property type="match status" value="2"/>
</dbReference>
<keyword evidence="11" id="KW-1185">Reference proteome</keyword>
<comment type="subcellular location">
    <subcellularLocation>
        <location evidence="1">Cell membrane</location>
        <topology evidence="1">Multi-pass membrane protein</topology>
    </subcellularLocation>
</comment>
<evidence type="ECO:0000256" key="1">
    <source>
        <dbReference type="ARBA" id="ARBA00004651"/>
    </source>
</evidence>
<feature type="compositionally biased region" description="Basic and acidic residues" evidence="8">
    <location>
        <begin position="9"/>
        <end position="28"/>
    </location>
</feature>
<dbReference type="SUPFAM" id="SSF144083">
    <property type="entry name" value="Magnesium transport protein CorA, transmembrane region"/>
    <property type="match status" value="1"/>
</dbReference>
<dbReference type="GO" id="GO:0015087">
    <property type="term" value="F:cobalt ion transmembrane transporter activity"/>
    <property type="evidence" value="ECO:0007669"/>
    <property type="project" value="TreeGrafter"/>
</dbReference>
<dbReference type="SUPFAM" id="SSF143865">
    <property type="entry name" value="CorA soluble domain-like"/>
    <property type="match status" value="1"/>
</dbReference>
<evidence type="ECO:0000256" key="2">
    <source>
        <dbReference type="ARBA" id="ARBA00009765"/>
    </source>
</evidence>
<dbReference type="InterPro" id="IPR002523">
    <property type="entry name" value="MgTranspt_CorA/ZnTranspt_ZntB"/>
</dbReference>
<evidence type="ECO:0000256" key="5">
    <source>
        <dbReference type="ARBA" id="ARBA00022692"/>
    </source>
</evidence>
<dbReference type="GO" id="GO:0050897">
    <property type="term" value="F:cobalt ion binding"/>
    <property type="evidence" value="ECO:0007669"/>
    <property type="project" value="TreeGrafter"/>
</dbReference>